<dbReference type="Gene3D" id="3.15.10.10">
    <property type="entry name" value="Bactericidal permeability-increasing protein, domain 1"/>
    <property type="match status" value="1"/>
</dbReference>
<sequence length="464" mass="52032">MQISPFNFDVTTPVGKINMSFDNISLDAMDLGDFDVTLNNGILLEFNDAYFRLSLDFSYRLLTFPYTHDGGSMTILAQDAYLQILADFINLDDCQSVYINYAKLDLGEFQISVSDASMLLTTILEAASALIQSTLENIIDSMFAEVVNDFINSMFSARTCRTLDYQTAQDIRLIGDNTVDPQFLSSPFAGRYYGTDSEYYVYPNATQAPDIINNGKFQVIMHIGLPLSFLYTYNYRQAFDLTLDSSNMSKGFLTSFPFQLSTISGFFVELPTALQNLPDTAPFRVSITQLCDQTGEMEPSAIAIYYSVSLVIQGFDEENQVWLSGDDQEITLTADILAMMVPVVKRTGSGDNHVIGSCFEISSYSTTILDSSCEIENETYFSLFLTMMYGDYPMTFVNNLSNNVRWPFSGPAGSDLIDVDIWYGDEYFGMLFDLGWRGDSSGPQLNRNRGYFDVPANDDSICLY</sequence>
<accession>A0ABQ5K2P3</accession>
<gene>
    <name evidence="1" type="ORF">ADUPG1_013371</name>
</gene>
<evidence type="ECO:0000313" key="1">
    <source>
        <dbReference type="EMBL" id="GKT26480.1"/>
    </source>
</evidence>
<comment type="caution">
    <text evidence="1">The sequence shown here is derived from an EMBL/GenBank/DDBJ whole genome shotgun (WGS) entry which is preliminary data.</text>
</comment>
<evidence type="ECO:0000313" key="2">
    <source>
        <dbReference type="Proteomes" id="UP001057375"/>
    </source>
</evidence>
<dbReference type="Proteomes" id="UP001057375">
    <property type="component" value="Unassembled WGS sequence"/>
</dbReference>
<dbReference type="InterPro" id="IPR017943">
    <property type="entry name" value="Bactericidal_perm-incr_a/b_dom"/>
</dbReference>
<dbReference type="Gene3D" id="3.15.20.10">
    <property type="entry name" value="Bactericidal permeability-increasing protein, domain 2"/>
    <property type="match status" value="1"/>
</dbReference>
<name>A0ABQ5K2P3_9EUKA</name>
<proteinExistence type="predicted"/>
<evidence type="ECO:0008006" key="3">
    <source>
        <dbReference type="Google" id="ProtNLM"/>
    </source>
</evidence>
<protein>
    <recommendedName>
        <fullName evidence="3">Lipid-binding serum glycoprotein C-terminal domain-containing protein</fullName>
    </recommendedName>
</protein>
<organism evidence="1 2">
    <name type="scientific">Aduncisulcus paluster</name>
    <dbReference type="NCBI Taxonomy" id="2918883"/>
    <lineage>
        <taxon>Eukaryota</taxon>
        <taxon>Metamonada</taxon>
        <taxon>Carpediemonas-like organisms</taxon>
        <taxon>Aduncisulcus</taxon>
    </lineage>
</organism>
<dbReference type="EMBL" id="BQXS01012657">
    <property type="protein sequence ID" value="GKT26480.1"/>
    <property type="molecule type" value="Genomic_DNA"/>
</dbReference>
<keyword evidence="2" id="KW-1185">Reference proteome</keyword>
<dbReference type="SUPFAM" id="SSF55394">
    <property type="entry name" value="Bactericidal permeability-increasing protein, BPI"/>
    <property type="match status" value="1"/>
</dbReference>
<reference evidence="1" key="1">
    <citation type="submission" date="2022-03" db="EMBL/GenBank/DDBJ databases">
        <title>Draft genome sequence of Aduncisulcus paluster, a free-living microaerophilic Fornicata.</title>
        <authorList>
            <person name="Yuyama I."/>
            <person name="Kume K."/>
            <person name="Tamura T."/>
            <person name="Inagaki Y."/>
            <person name="Hashimoto T."/>
        </authorList>
    </citation>
    <scope>NUCLEOTIDE SEQUENCE</scope>
    <source>
        <strain evidence="1">NY0171</strain>
    </source>
</reference>